<evidence type="ECO:0000256" key="2">
    <source>
        <dbReference type="ARBA" id="ARBA00009836"/>
    </source>
</evidence>
<proteinExistence type="inferred from homology"/>
<evidence type="ECO:0000256" key="5">
    <source>
        <dbReference type="ARBA" id="ARBA00023027"/>
    </source>
</evidence>
<evidence type="ECO:0000256" key="4">
    <source>
        <dbReference type="ARBA" id="ARBA00022679"/>
    </source>
</evidence>
<evidence type="ECO:0000256" key="1">
    <source>
        <dbReference type="ARBA" id="ARBA00003343"/>
    </source>
</evidence>
<keyword evidence="4 8" id="KW-0808">Transferase</keyword>
<feature type="compositionally biased region" description="Gly residues" evidence="7">
    <location>
        <begin position="48"/>
        <end position="65"/>
    </location>
</feature>
<dbReference type="InterPro" id="IPR042080">
    <property type="entry name" value="RNA_2'-PTrans_N"/>
</dbReference>
<keyword evidence="9" id="KW-1185">Reference proteome</keyword>
<dbReference type="Pfam" id="PF01885">
    <property type="entry name" value="PTS_2-RNA"/>
    <property type="match status" value="1"/>
</dbReference>
<comment type="caution">
    <text evidence="8">The sequence shown here is derived from an EMBL/GenBank/DDBJ whole genome shotgun (WGS) entry which is preliminary data.</text>
</comment>
<dbReference type="GO" id="GO:0000215">
    <property type="term" value="F:tRNA 2'-phosphotransferase activity"/>
    <property type="evidence" value="ECO:0007669"/>
    <property type="project" value="UniProtKB-EC"/>
</dbReference>
<feature type="region of interest" description="Disordered" evidence="7">
    <location>
        <begin position="378"/>
        <end position="415"/>
    </location>
</feature>
<keyword evidence="5" id="KW-0520">NAD</keyword>
<feature type="compositionally biased region" description="Polar residues" evidence="7">
    <location>
        <begin position="441"/>
        <end position="451"/>
    </location>
</feature>
<accession>A0AAN6GH18</accession>
<dbReference type="EMBL" id="JAPDMQ010000134">
    <property type="protein sequence ID" value="KAK0533597.1"/>
    <property type="molecule type" value="Genomic_DNA"/>
</dbReference>
<dbReference type="GO" id="GO:0006388">
    <property type="term" value="P:tRNA splicing, via endonucleolytic cleavage and ligation"/>
    <property type="evidence" value="ECO:0007669"/>
    <property type="project" value="TreeGrafter"/>
</dbReference>
<dbReference type="SUPFAM" id="SSF56399">
    <property type="entry name" value="ADP-ribosylation"/>
    <property type="match status" value="1"/>
</dbReference>
<evidence type="ECO:0000256" key="3">
    <source>
        <dbReference type="ARBA" id="ARBA00012007"/>
    </source>
</evidence>
<dbReference type="EC" id="2.7.1.160" evidence="3"/>
<evidence type="ECO:0000313" key="8">
    <source>
        <dbReference type="EMBL" id="KAK0533597.1"/>
    </source>
</evidence>
<organism evidence="8 9">
    <name type="scientific">Tilletia horrida</name>
    <dbReference type="NCBI Taxonomy" id="155126"/>
    <lineage>
        <taxon>Eukaryota</taxon>
        <taxon>Fungi</taxon>
        <taxon>Dikarya</taxon>
        <taxon>Basidiomycota</taxon>
        <taxon>Ustilaginomycotina</taxon>
        <taxon>Exobasidiomycetes</taxon>
        <taxon>Tilletiales</taxon>
        <taxon>Tilletiaceae</taxon>
        <taxon>Tilletia</taxon>
    </lineage>
</organism>
<dbReference type="PANTHER" id="PTHR12684:SF2">
    <property type="entry name" value="TRNA 2'-PHOSPHOTRANSFERASE 1"/>
    <property type="match status" value="1"/>
</dbReference>
<dbReference type="AlphaFoldDB" id="A0AAN6GH18"/>
<dbReference type="PANTHER" id="PTHR12684">
    <property type="entry name" value="PUTATIVE PHOSPHOTRANSFERASE"/>
    <property type="match status" value="1"/>
</dbReference>
<evidence type="ECO:0000256" key="6">
    <source>
        <dbReference type="ARBA" id="ARBA00047949"/>
    </source>
</evidence>
<sequence length="501" mass="52336">MSTSIPPVDKLSLGGEPNGAGAGAASERTKTNTNTGSQRGGRGRGSHTRGGGRGGRGGGRGGPAGGRRFPNPNLDPAQEADVALSKTLSYLLRHGAQAESLAITPSGWIGVRELLARPKVGKLRFPFAEGEGEGKGEGEGEGWRTGAGVKDVRRVVKDSDKKRFQLGWARAPAAAAASTDGAAPAQVGVEANDVAELEVEGEEGSAGGEVDEEALERADGKVLFIRAVQGHSISSVSSDILFPITASNLHLLHPSQPLPSTDPKASPAPAPANFDPATLTVVHGTTLAGWERISVSRGLNRMGRNHIHLARGLPREMLSALPHHAEAKENEEGKEEEAPTIISGLRPTATVLLWVDVPRALQNGVEFFLSENGVVLTPGRTMGSDSGDAAAEDKKEATTGAGAKGPQQQQRRGKTVVGPAQDGWLSLDFITHVQVRRLKKTQAQAQGQENGTEGVDAEKKQEEGETQQDGTPAWRRGGSAGVGAGSAGAEYEWETVWTRSA</sequence>
<feature type="region of interest" description="Disordered" evidence="7">
    <location>
        <begin position="1"/>
        <end position="78"/>
    </location>
</feature>
<comment type="similarity">
    <text evidence="2">Belongs to the KptA/TPT1 family.</text>
</comment>
<comment type="catalytic activity">
    <reaction evidence="6">
        <text>2'-phospho-[ligated tRNA] + NAD(+) = mature tRNA + ADP-alpha-D-ribose 1'',2''-cyclic phosphate + nicotinamide</text>
        <dbReference type="Rhea" id="RHEA:23324"/>
        <dbReference type="Rhea" id="RHEA-COMP:11106"/>
        <dbReference type="Rhea" id="RHEA-COMP:11107"/>
        <dbReference type="ChEBI" id="CHEBI:17154"/>
        <dbReference type="ChEBI" id="CHEBI:57540"/>
        <dbReference type="ChEBI" id="CHEBI:76596"/>
        <dbReference type="ChEBI" id="CHEBI:82883"/>
        <dbReference type="ChEBI" id="CHEBI:85027"/>
        <dbReference type="EC" id="2.7.1.160"/>
    </reaction>
</comment>
<comment type="function">
    <text evidence="1">Catalyzes the last step of tRNA splicing, the transfer of the splice junction 2'-phosphate from ligated tRNA to NAD to produce ADP-ribose 1''-2'' cyclic phosphate.</text>
</comment>
<dbReference type="InterPro" id="IPR002745">
    <property type="entry name" value="Ptrans_KptA/Tpt1"/>
</dbReference>
<dbReference type="Gene3D" id="3.20.170.30">
    <property type="match status" value="1"/>
</dbReference>
<protein>
    <recommendedName>
        <fullName evidence="3">2'-phosphotransferase</fullName>
        <ecNumber evidence="3">2.7.1.160</ecNumber>
    </recommendedName>
</protein>
<gene>
    <name evidence="8" type="primary">TPT1</name>
    <name evidence="8" type="ORF">OC842_002927</name>
</gene>
<reference evidence="8" key="1">
    <citation type="journal article" date="2023" name="PhytoFront">
        <title>Draft Genome Resources of Seven Strains of Tilletia horrida, Causal Agent of Kernel Smut of Rice.</title>
        <authorList>
            <person name="Khanal S."/>
            <person name="Antony Babu S."/>
            <person name="Zhou X.G."/>
        </authorList>
    </citation>
    <scope>NUCLEOTIDE SEQUENCE</scope>
    <source>
        <strain evidence="8">TX3</strain>
    </source>
</reference>
<dbReference type="InterPro" id="IPR042081">
    <property type="entry name" value="RNA_2'-PTrans_C"/>
</dbReference>
<dbReference type="Gene3D" id="1.10.10.970">
    <property type="entry name" value="RNA 2'-phosphotransferase, Tpt1/KptA family, N-terminal domain"/>
    <property type="match status" value="1"/>
</dbReference>
<name>A0AAN6GH18_9BASI</name>
<evidence type="ECO:0000313" key="9">
    <source>
        <dbReference type="Proteomes" id="UP001176521"/>
    </source>
</evidence>
<evidence type="ECO:0000256" key="7">
    <source>
        <dbReference type="SAM" id="MobiDB-lite"/>
    </source>
</evidence>
<dbReference type="Proteomes" id="UP001176521">
    <property type="component" value="Unassembled WGS sequence"/>
</dbReference>
<feature type="region of interest" description="Disordered" evidence="7">
    <location>
        <begin position="441"/>
        <end position="501"/>
    </location>
</feature>